<sequence length="162" mass="17866">MPQSPSASSLYTSKLLSLLRILTFWGLTRRQQAELLGLSVRTLQRIAGGYGPARSSWEKQQRLRLLADIAVALHTLYGDHHVAGWLRRPNGRPPFDGRTPLAFMLGGDQALHAVHQLLTADLSGLFRVTPEAHALAAALPQPDFDLDSPSRISHEDESTKLD</sequence>
<dbReference type="AlphaFoldDB" id="A0A2T3W351"/>
<name>A0A2T3W351_9DEIO</name>
<evidence type="ECO:0000259" key="2">
    <source>
        <dbReference type="Pfam" id="PF20432"/>
    </source>
</evidence>
<dbReference type="InterPro" id="IPR024467">
    <property type="entry name" value="Xre/MbcA/ParS-like_toxin-bd"/>
</dbReference>
<feature type="domain" description="Antitoxin Xre/MbcA/ParS-like toxin-binding" evidence="1">
    <location>
        <begin position="75"/>
        <end position="120"/>
    </location>
</feature>
<evidence type="ECO:0000313" key="3">
    <source>
        <dbReference type="EMBL" id="PTA66320.1"/>
    </source>
</evidence>
<evidence type="ECO:0000259" key="1">
    <source>
        <dbReference type="Pfam" id="PF09722"/>
    </source>
</evidence>
<dbReference type="Pfam" id="PF20432">
    <property type="entry name" value="Xre-like-HTH"/>
    <property type="match status" value="1"/>
</dbReference>
<dbReference type="InterPro" id="IPR046847">
    <property type="entry name" value="Xre-like_HTH"/>
</dbReference>
<dbReference type="RefSeq" id="WP_107139605.1">
    <property type="nucleotide sequence ID" value="NZ_PYSV01000043.1"/>
</dbReference>
<proteinExistence type="predicted"/>
<organism evidence="3 4">
    <name type="scientific">Deinococcus arcticus</name>
    <dbReference type="NCBI Taxonomy" id="2136176"/>
    <lineage>
        <taxon>Bacteria</taxon>
        <taxon>Thermotogati</taxon>
        <taxon>Deinococcota</taxon>
        <taxon>Deinococci</taxon>
        <taxon>Deinococcales</taxon>
        <taxon>Deinococcaceae</taxon>
        <taxon>Deinococcus</taxon>
    </lineage>
</organism>
<gene>
    <name evidence="3" type="ORF">C8263_18590</name>
</gene>
<feature type="domain" description="Antitoxin Xre-like helix-turn-helix" evidence="2">
    <location>
        <begin position="17"/>
        <end position="45"/>
    </location>
</feature>
<dbReference type="GO" id="GO:0003677">
    <property type="term" value="F:DNA binding"/>
    <property type="evidence" value="ECO:0007669"/>
    <property type="project" value="InterPro"/>
</dbReference>
<dbReference type="Pfam" id="PF09722">
    <property type="entry name" value="Xre_MbcA_ParS_C"/>
    <property type="match status" value="1"/>
</dbReference>
<accession>A0A2T3W351</accession>
<evidence type="ECO:0000313" key="4">
    <source>
        <dbReference type="Proteomes" id="UP000240317"/>
    </source>
</evidence>
<dbReference type="Proteomes" id="UP000240317">
    <property type="component" value="Unassembled WGS sequence"/>
</dbReference>
<comment type="caution">
    <text evidence="3">The sequence shown here is derived from an EMBL/GenBank/DDBJ whole genome shotgun (WGS) entry which is preliminary data.</text>
</comment>
<reference evidence="3 4" key="1">
    <citation type="submission" date="2018-03" db="EMBL/GenBank/DDBJ databases">
        <title>Draft genome of Deinococcus sp. OD32.</title>
        <authorList>
            <person name="Wang X.-P."/>
            <person name="Du Z.-J."/>
        </authorList>
    </citation>
    <scope>NUCLEOTIDE SEQUENCE [LARGE SCALE GENOMIC DNA]</scope>
    <source>
        <strain evidence="3 4">OD32</strain>
    </source>
</reference>
<keyword evidence="4" id="KW-1185">Reference proteome</keyword>
<dbReference type="EMBL" id="PYSV01000043">
    <property type="protein sequence ID" value="PTA66320.1"/>
    <property type="molecule type" value="Genomic_DNA"/>
</dbReference>
<protein>
    <submittedName>
        <fullName evidence="3">Uncharacterized protein</fullName>
    </submittedName>
</protein>